<dbReference type="InterPro" id="IPR030373">
    <property type="entry name" value="PABS_CS"/>
</dbReference>
<sequence length="324" mass="36014">MSDQGHHQENSNTITLRNFKRLQLLSLPRLKSICKGIMVCESLKDIVVDKCHTLRRLPLSLHMDNGQASAPPALQHIWGDNEWWESLDWADSYSKSILQPLYVRIPPSLSLSLSHGSAIAEGLGRGSWIVEWRIGEEITEFAIPLNKQLYTFSYVCVTSGATALVFSAFYTLVDIWNLKYLFLPLEWIGMNAMLVYVMATEGIFAAFINGWYYSEPHNTLVLVVGGGEGGVLREISRDNTKELIDICAIELAIGFEDPHVQLHIAHDFPVDLLFIIMAAVEVLRNVPEGKYDAIIIDSSDPIGSNLNLGDTGSIAEALAKSKQG</sequence>
<evidence type="ECO:0008006" key="4">
    <source>
        <dbReference type="Google" id="ProtNLM"/>
    </source>
</evidence>
<keyword evidence="1" id="KW-0812">Transmembrane</keyword>
<dbReference type="EMBL" id="SDRB02010563">
    <property type="protein sequence ID" value="THG05767.1"/>
    <property type="molecule type" value="Genomic_DNA"/>
</dbReference>
<keyword evidence="1" id="KW-0472">Membrane</keyword>
<dbReference type="SUPFAM" id="SSF53335">
    <property type="entry name" value="S-adenosyl-L-methionine-dependent methyltransferases"/>
    <property type="match status" value="1"/>
</dbReference>
<dbReference type="STRING" id="542762.A0A4V3WLR5"/>
<dbReference type="Gene3D" id="3.40.50.150">
    <property type="entry name" value="Vaccinia Virus protein VP39"/>
    <property type="match status" value="1"/>
</dbReference>
<protein>
    <recommendedName>
        <fullName evidence="4">PABS domain-containing protein</fullName>
    </recommendedName>
</protein>
<dbReference type="PANTHER" id="PTHR31061">
    <property type="entry name" value="LD22376P"/>
    <property type="match status" value="1"/>
</dbReference>
<evidence type="ECO:0000313" key="2">
    <source>
        <dbReference type="EMBL" id="THG05767.1"/>
    </source>
</evidence>
<dbReference type="AlphaFoldDB" id="A0A4V3WLR5"/>
<dbReference type="PROSITE" id="PS01330">
    <property type="entry name" value="PABS_1"/>
    <property type="match status" value="1"/>
</dbReference>
<dbReference type="Proteomes" id="UP000306102">
    <property type="component" value="Unassembled WGS sequence"/>
</dbReference>
<keyword evidence="1" id="KW-1133">Transmembrane helix</keyword>
<evidence type="ECO:0000256" key="1">
    <source>
        <dbReference type="SAM" id="Phobius"/>
    </source>
</evidence>
<dbReference type="Pfam" id="PF01564">
    <property type="entry name" value="Spermine_synth"/>
    <property type="match status" value="1"/>
</dbReference>
<accession>A0A4V3WLR5</accession>
<keyword evidence="3" id="KW-1185">Reference proteome</keyword>
<proteinExistence type="predicted"/>
<name>A0A4V3WLR5_CAMSN</name>
<evidence type="ECO:0000313" key="3">
    <source>
        <dbReference type="Proteomes" id="UP000306102"/>
    </source>
</evidence>
<dbReference type="PANTHER" id="PTHR31061:SF25">
    <property type="entry name" value="HEPARAN-ALPHA-GLUCOSAMINIDE N-ACETYLTRANSFERASE-LIKE PROTEIN (DUF1624)"/>
    <property type="match status" value="1"/>
</dbReference>
<feature type="transmembrane region" description="Helical" evidence="1">
    <location>
        <begin position="152"/>
        <end position="173"/>
    </location>
</feature>
<gene>
    <name evidence="2" type="ORF">TEA_002321</name>
</gene>
<dbReference type="InterPro" id="IPR029063">
    <property type="entry name" value="SAM-dependent_MTases_sf"/>
</dbReference>
<organism evidence="2 3">
    <name type="scientific">Camellia sinensis var. sinensis</name>
    <name type="common">China tea</name>
    <dbReference type="NCBI Taxonomy" id="542762"/>
    <lineage>
        <taxon>Eukaryota</taxon>
        <taxon>Viridiplantae</taxon>
        <taxon>Streptophyta</taxon>
        <taxon>Embryophyta</taxon>
        <taxon>Tracheophyta</taxon>
        <taxon>Spermatophyta</taxon>
        <taxon>Magnoliopsida</taxon>
        <taxon>eudicotyledons</taxon>
        <taxon>Gunneridae</taxon>
        <taxon>Pentapetalae</taxon>
        <taxon>asterids</taxon>
        <taxon>Ericales</taxon>
        <taxon>Theaceae</taxon>
        <taxon>Camellia</taxon>
    </lineage>
</organism>
<comment type="caution">
    <text evidence="2">The sequence shown here is derived from an EMBL/GenBank/DDBJ whole genome shotgun (WGS) entry which is preliminary data.</text>
</comment>
<reference evidence="2 3" key="1">
    <citation type="journal article" date="2018" name="Proc. Natl. Acad. Sci. U.S.A.">
        <title>Draft genome sequence of Camellia sinensis var. sinensis provides insights into the evolution of the tea genome and tea quality.</title>
        <authorList>
            <person name="Wei C."/>
            <person name="Yang H."/>
            <person name="Wang S."/>
            <person name="Zhao J."/>
            <person name="Liu C."/>
            <person name="Gao L."/>
            <person name="Xia E."/>
            <person name="Lu Y."/>
            <person name="Tai Y."/>
            <person name="She G."/>
            <person name="Sun J."/>
            <person name="Cao H."/>
            <person name="Tong W."/>
            <person name="Gao Q."/>
            <person name="Li Y."/>
            <person name="Deng W."/>
            <person name="Jiang X."/>
            <person name="Wang W."/>
            <person name="Chen Q."/>
            <person name="Zhang S."/>
            <person name="Li H."/>
            <person name="Wu J."/>
            <person name="Wang P."/>
            <person name="Li P."/>
            <person name="Shi C."/>
            <person name="Zheng F."/>
            <person name="Jian J."/>
            <person name="Huang B."/>
            <person name="Shan D."/>
            <person name="Shi M."/>
            <person name="Fang C."/>
            <person name="Yue Y."/>
            <person name="Li F."/>
            <person name="Li D."/>
            <person name="Wei S."/>
            <person name="Han B."/>
            <person name="Jiang C."/>
            <person name="Yin Y."/>
            <person name="Xia T."/>
            <person name="Zhang Z."/>
            <person name="Bennetzen J.L."/>
            <person name="Zhao S."/>
            <person name="Wan X."/>
        </authorList>
    </citation>
    <scope>NUCLEOTIDE SEQUENCE [LARGE SCALE GENOMIC DNA]</scope>
    <source>
        <strain evidence="3">cv. Shuchazao</strain>
        <tissue evidence="2">Leaf</tissue>
    </source>
</reference>
<feature type="transmembrane region" description="Helical" evidence="1">
    <location>
        <begin position="193"/>
        <end position="212"/>
    </location>
</feature>